<evidence type="ECO:0000256" key="2">
    <source>
        <dbReference type="ARBA" id="ARBA00022723"/>
    </source>
</evidence>
<evidence type="ECO:0000313" key="10">
    <source>
        <dbReference type="Proteomes" id="UP000253490"/>
    </source>
</evidence>
<dbReference type="GO" id="GO:0046872">
    <property type="term" value="F:metal ion binding"/>
    <property type="evidence" value="ECO:0007669"/>
    <property type="project" value="UniProtKB-KW"/>
</dbReference>
<evidence type="ECO:0000256" key="3">
    <source>
        <dbReference type="ARBA" id="ARBA00023002"/>
    </source>
</evidence>
<name>A0A366I905_9FIRM</name>
<evidence type="ECO:0000259" key="6">
    <source>
        <dbReference type="Pfam" id="PF01593"/>
    </source>
</evidence>
<keyword evidence="10" id="KW-1185">Reference proteome</keyword>
<evidence type="ECO:0000313" key="9">
    <source>
        <dbReference type="EMBL" id="RBP66017.1"/>
    </source>
</evidence>
<accession>A0A366I905</accession>
<gene>
    <name evidence="9" type="ORF">DES36_106129</name>
</gene>
<keyword evidence="1" id="KW-0004">4Fe-4S</keyword>
<keyword evidence="4" id="KW-0408">Iron</keyword>
<evidence type="ECO:0000256" key="1">
    <source>
        <dbReference type="ARBA" id="ARBA00022485"/>
    </source>
</evidence>
<feature type="domain" description="Dihydroprymidine dehydrogenase" evidence="8">
    <location>
        <begin position="10"/>
        <end position="91"/>
    </location>
</feature>
<dbReference type="InterPro" id="IPR002937">
    <property type="entry name" value="Amino_oxidase"/>
</dbReference>
<dbReference type="InterPro" id="IPR028261">
    <property type="entry name" value="DPD_II"/>
</dbReference>
<dbReference type="OrthoDB" id="5241828at2"/>
<dbReference type="InterPro" id="IPR051460">
    <property type="entry name" value="HdrC_iron-sulfur_subunit"/>
</dbReference>
<comment type="caution">
    <text evidence="9">The sequence shown here is derived from an EMBL/GenBank/DDBJ whole genome shotgun (WGS) entry which is preliminary data.</text>
</comment>
<dbReference type="PANTHER" id="PTHR43255:SF1">
    <property type="entry name" value="IRON-SULFUR-BINDING OXIDOREDUCTASE FADF-RELATED"/>
    <property type="match status" value="1"/>
</dbReference>
<keyword evidence="5" id="KW-0411">Iron-sulfur</keyword>
<dbReference type="SUPFAM" id="SSF46548">
    <property type="entry name" value="alpha-helical ferredoxin"/>
    <property type="match status" value="1"/>
</dbReference>
<dbReference type="AlphaFoldDB" id="A0A366I905"/>
<evidence type="ECO:0000256" key="5">
    <source>
        <dbReference type="ARBA" id="ARBA00023014"/>
    </source>
</evidence>
<keyword evidence="3" id="KW-0560">Oxidoreductase</keyword>
<dbReference type="Gene3D" id="1.10.1060.10">
    <property type="entry name" value="Alpha-helical ferredoxin"/>
    <property type="match status" value="2"/>
</dbReference>
<organism evidence="9 10">
    <name type="scientific">Alkalibaculum bacchi</name>
    <dbReference type="NCBI Taxonomy" id="645887"/>
    <lineage>
        <taxon>Bacteria</taxon>
        <taxon>Bacillati</taxon>
        <taxon>Bacillota</taxon>
        <taxon>Clostridia</taxon>
        <taxon>Eubacteriales</taxon>
        <taxon>Eubacteriaceae</taxon>
        <taxon>Alkalibaculum</taxon>
    </lineage>
</organism>
<dbReference type="InterPro" id="IPR009051">
    <property type="entry name" value="Helical_ferredxn"/>
</dbReference>
<dbReference type="GO" id="GO:0016491">
    <property type="term" value="F:oxidoreductase activity"/>
    <property type="evidence" value="ECO:0007669"/>
    <property type="project" value="UniProtKB-KW"/>
</dbReference>
<dbReference type="Pfam" id="PF02754">
    <property type="entry name" value="CCG"/>
    <property type="match status" value="2"/>
</dbReference>
<proteinExistence type="predicted"/>
<feature type="domain" description="Cysteine-rich" evidence="7">
    <location>
        <begin position="533"/>
        <end position="601"/>
    </location>
</feature>
<sequence>MDLDKLLEIGDRCINEAPPACTAYCPLHLDVKSFTEEIESGNFNKAYKLMEKRIPFTRIIGMICDHPCEDLCVRDKKGGVISIGELEKSVVYHGYTKPKKGFKIPSINKKVAVIGSGLQGLTASYDLLKKGIGVDIYEKNDRVGGRIWSFQGEYITSELISEELEFLNDKNATIFLNTLIDENKLKDLISQYDAVFIAANNLMSLYEIDTDTFQVESSNVFVGKMEEALNNSIIFSVSVGRRSAISIERYIKGTSMTASRENEGSYKTALNYKTDDEETIERKIKSGHILTRDEAIEEATRCFKCQCRDCIKECVHLKRFDIAPKSYIRNINHNERIIKGSHYANKMILSCTECGLCDKMCDYDVDMKEVIIETRKSMVEREKMPQSAHDFALKDMKFSNSEKFFTYRKEPEKENIKYVLYPGCQLPASNPDYIENIYKYLTDSIDEGVGLMLGCCGAPADWAGQAELMEENASLIKNAWTEMGKPTFILACSSCMSNFEKYMDEINYVSLWEIIDEHELPKNTISSQTLKLNIHDPCTARDHSRMQESIRNIVSKLNNEVHELRYSKELTKCCGYGGLVYFANRDQSNDFIDDRIMESSEDLLVYCTMCKDLFTSRGKRTFHILDLLFSDDFEKSALQKMPTLSERQYNRMYVKKKLLKDIWGEEIMYDEGKYNITFTEQAQDKMEEMYIVFSDVRKSVENSIEKRERFYDPSNQSYLTRLRIENVTYWVQYEMKEKDVVVTNVYSHRMEVVEVNSNEGS</sequence>
<dbReference type="SUPFAM" id="SSF51971">
    <property type="entry name" value="Nucleotide-binding domain"/>
    <property type="match status" value="1"/>
</dbReference>
<dbReference type="PANTHER" id="PTHR43255">
    <property type="entry name" value="IRON-SULFUR-BINDING OXIDOREDUCTASE FADF-RELATED-RELATED"/>
    <property type="match status" value="1"/>
</dbReference>
<dbReference type="InterPro" id="IPR004017">
    <property type="entry name" value="Cys_rich_dom"/>
</dbReference>
<dbReference type="EMBL" id="QNRX01000006">
    <property type="protein sequence ID" value="RBP66017.1"/>
    <property type="molecule type" value="Genomic_DNA"/>
</dbReference>
<keyword evidence="2" id="KW-0479">Metal-binding</keyword>
<dbReference type="Gene3D" id="3.40.50.720">
    <property type="entry name" value="NAD(P)-binding Rossmann-like Domain"/>
    <property type="match status" value="1"/>
</dbReference>
<evidence type="ECO:0000259" key="8">
    <source>
        <dbReference type="Pfam" id="PF14691"/>
    </source>
</evidence>
<dbReference type="GO" id="GO:0051539">
    <property type="term" value="F:4 iron, 4 sulfur cluster binding"/>
    <property type="evidence" value="ECO:0007669"/>
    <property type="project" value="UniProtKB-KW"/>
</dbReference>
<evidence type="ECO:0000256" key="4">
    <source>
        <dbReference type="ARBA" id="ARBA00023004"/>
    </source>
</evidence>
<dbReference type="Pfam" id="PF14691">
    <property type="entry name" value="Fer4_20"/>
    <property type="match status" value="1"/>
</dbReference>
<dbReference type="RefSeq" id="WP_113920344.1">
    <property type="nucleotide sequence ID" value="NZ_QNRX01000006.1"/>
</dbReference>
<protein>
    <submittedName>
        <fullName evidence="9">Cysteine-rich protein</fullName>
    </submittedName>
</protein>
<feature type="domain" description="Cysteine-rich" evidence="7">
    <location>
        <begin position="419"/>
        <end position="499"/>
    </location>
</feature>
<dbReference type="Pfam" id="PF13534">
    <property type="entry name" value="Fer4_17"/>
    <property type="match status" value="1"/>
</dbReference>
<evidence type="ECO:0000259" key="7">
    <source>
        <dbReference type="Pfam" id="PF02754"/>
    </source>
</evidence>
<dbReference type="Proteomes" id="UP000253490">
    <property type="component" value="Unassembled WGS sequence"/>
</dbReference>
<reference evidence="9 10" key="1">
    <citation type="submission" date="2018-06" db="EMBL/GenBank/DDBJ databases">
        <title>Genomic Encyclopedia of Type Strains, Phase IV (KMG-IV): sequencing the most valuable type-strain genomes for metagenomic binning, comparative biology and taxonomic classification.</title>
        <authorList>
            <person name="Goeker M."/>
        </authorList>
    </citation>
    <scope>NUCLEOTIDE SEQUENCE [LARGE SCALE GENOMIC DNA]</scope>
    <source>
        <strain evidence="9 10">DSM 22112</strain>
    </source>
</reference>
<feature type="domain" description="Amine oxidase" evidence="6">
    <location>
        <begin position="120"/>
        <end position="190"/>
    </location>
</feature>
<dbReference type="GO" id="GO:0005886">
    <property type="term" value="C:plasma membrane"/>
    <property type="evidence" value="ECO:0007669"/>
    <property type="project" value="TreeGrafter"/>
</dbReference>
<dbReference type="NCBIfam" id="NF045663">
    <property type="entry name" value="diclust_near_Sec"/>
    <property type="match status" value="1"/>
</dbReference>
<dbReference type="PRINTS" id="PR00419">
    <property type="entry name" value="ADXRDTASE"/>
</dbReference>
<dbReference type="Pfam" id="PF01593">
    <property type="entry name" value="Amino_oxidase"/>
    <property type="match status" value="1"/>
</dbReference>